<feature type="transmembrane region" description="Helical" evidence="1">
    <location>
        <begin position="40"/>
        <end position="60"/>
    </location>
</feature>
<gene>
    <name evidence="2" type="ORF">SDC9_84500</name>
</gene>
<keyword evidence="1" id="KW-0812">Transmembrane</keyword>
<reference evidence="2" key="1">
    <citation type="submission" date="2019-08" db="EMBL/GenBank/DDBJ databases">
        <authorList>
            <person name="Kucharzyk K."/>
            <person name="Murdoch R.W."/>
            <person name="Higgins S."/>
            <person name="Loffler F."/>
        </authorList>
    </citation>
    <scope>NUCLEOTIDE SEQUENCE</scope>
</reference>
<name>A0A644ZAG6_9ZZZZ</name>
<evidence type="ECO:0008006" key="3">
    <source>
        <dbReference type="Google" id="ProtNLM"/>
    </source>
</evidence>
<comment type="caution">
    <text evidence="2">The sequence shown here is derived from an EMBL/GenBank/DDBJ whole genome shotgun (WGS) entry which is preliminary data.</text>
</comment>
<dbReference type="AlphaFoldDB" id="A0A644ZAG6"/>
<evidence type="ECO:0000256" key="1">
    <source>
        <dbReference type="SAM" id="Phobius"/>
    </source>
</evidence>
<dbReference type="InterPro" id="IPR008407">
    <property type="entry name" value="Brnchd-chn_aa_trnsp_AzlD"/>
</dbReference>
<keyword evidence="1" id="KW-1133">Transmembrane helix</keyword>
<evidence type="ECO:0000313" key="2">
    <source>
        <dbReference type="EMBL" id="MPM37880.1"/>
    </source>
</evidence>
<proteinExistence type="predicted"/>
<sequence length="109" mass="12114">MDQTTVFLTLAGMALVTYLPRLLPAWFLRGRSLPPFLVAWLRYVPVAVLAALLLPSLLVAEDRLNLAWNNLYLWAAIPAIVVAWKSKNMFATVLTGMALVALARLFFGL</sequence>
<feature type="transmembrane region" description="Helical" evidence="1">
    <location>
        <begin position="89"/>
        <end position="107"/>
    </location>
</feature>
<organism evidence="2">
    <name type="scientific">bioreactor metagenome</name>
    <dbReference type="NCBI Taxonomy" id="1076179"/>
    <lineage>
        <taxon>unclassified sequences</taxon>
        <taxon>metagenomes</taxon>
        <taxon>ecological metagenomes</taxon>
    </lineage>
</organism>
<dbReference type="Pfam" id="PF05437">
    <property type="entry name" value="AzlD"/>
    <property type="match status" value="1"/>
</dbReference>
<keyword evidence="1" id="KW-0472">Membrane</keyword>
<feature type="transmembrane region" description="Helical" evidence="1">
    <location>
        <begin position="66"/>
        <end position="84"/>
    </location>
</feature>
<feature type="transmembrane region" description="Helical" evidence="1">
    <location>
        <begin position="6"/>
        <end position="28"/>
    </location>
</feature>
<dbReference type="EMBL" id="VSSQ01008098">
    <property type="protein sequence ID" value="MPM37880.1"/>
    <property type="molecule type" value="Genomic_DNA"/>
</dbReference>
<accession>A0A644ZAG6</accession>
<protein>
    <recommendedName>
        <fullName evidence="3">Branched-chain amino acid transport protein AzlD</fullName>
    </recommendedName>
</protein>